<keyword evidence="3" id="KW-0804">Transcription</keyword>
<evidence type="ECO:0000259" key="4">
    <source>
        <dbReference type="PROSITE" id="PS01124"/>
    </source>
</evidence>
<keyword evidence="6" id="KW-1185">Reference proteome</keyword>
<dbReference type="RefSeq" id="WP_212527052.1">
    <property type="nucleotide sequence ID" value="NZ_JAGSOG010000012.1"/>
</dbReference>
<protein>
    <submittedName>
        <fullName evidence="5">Helix-turn-helix transcriptional regulator</fullName>
    </submittedName>
</protein>
<dbReference type="InterPro" id="IPR050204">
    <property type="entry name" value="AraC_XylS_family_regulators"/>
</dbReference>
<dbReference type="PROSITE" id="PS01124">
    <property type="entry name" value="HTH_ARAC_FAMILY_2"/>
    <property type="match status" value="1"/>
</dbReference>
<organism evidence="5 6">
    <name type="scientific">Actinospica durhamensis</name>
    <dbReference type="NCBI Taxonomy" id="1508375"/>
    <lineage>
        <taxon>Bacteria</taxon>
        <taxon>Bacillati</taxon>
        <taxon>Actinomycetota</taxon>
        <taxon>Actinomycetes</taxon>
        <taxon>Catenulisporales</taxon>
        <taxon>Actinospicaceae</taxon>
        <taxon>Actinospica</taxon>
    </lineage>
</organism>
<dbReference type="GO" id="GO:0043565">
    <property type="term" value="F:sequence-specific DNA binding"/>
    <property type="evidence" value="ECO:0007669"/>
    <property type="project" value="InterPro"/>
</dbReference>
<dbReference type="SUPFAM" id="SSF46689">
    <property type="entry name" value="Homeodomain-like"/>
    <property type="match status" value="1"/>
</dbReference>
<dbReference type="Proteomes" id="UP000675781">
    <property type="component" value="Unassembled WGS sequence"/>
</dbReference>
<evidence type="ECO:0000256" key="1">
    <source>
        <dbReference type="ARBA" id="ARBA00023015"/>
    </source>
</evidence>
<dbReference type="EMBL" id="JAGSOG010000012">
    <property type="protein sequence ID" value="MBR7832523.1"/>
    <property type="molecule type" value="Genomic_DNA"/>
</dbReference>
<name>A0A941EKG3_9ACTN</name>
<dbReference type="InterPro" id="IPR037923">
    <property type="entry name" value="HTH-like"/>
</dbReference>
<dbReference type="AlphaFoldDB" id="A0A941EKG3"/>
<evidence type="ECO:0000256" key="3">
    <source>
        <dbReference type="ARBA" id="ARBA00023163"/>
    </source>
</evidence>
<feature type="domain" description="HTH araC/xylS-type" evidence="4">
    <location>
        <begin position="192"/>
        <end position="290"/>
    </location>
</feature>
<gene>
    <name evidence="5" type="ORF">KDL01_04595</name>
</gene>
<keyword evidence="2" id="KW-0238">DNA-binding</keyword>
<accession>A0A941EKG3</accession>
<reference evidence="5" key="1">
    <citation type="submission" date="2021-04" db="EMBL/GenBank/DDBJ databases">
        <title>Genome based classification of Actinospica acidithermotolerans sp. nov., an actinobacterium isolated from an Indonesian hot spring.</title>
        <authorList>
            <person name="Kusuma A.B."/>
            <person name="Putra K.E."/>
            <person name="Nafisah S."/>
            <person name="Loh J."/>
            <person name="Nouioui I."/>
            <person name="Goodfellow M."/>
        </authorList>
    </citation>
    <scope>NUCLEOTIDE SEQUENCE</scope>
    <source>
        <strain evidence="5">CSCA 57</strain>
    </source>
</reference>
<dbReference type="SMART" id="SM00342">
    <property type="entry name" value="HTH_ARAC"/>
    <property type="match status" value="1"/>
</dbReference>
<evidence type="ECO:0000313" key="6">
    <source>
        <dbReference type="Proteomes" id="UP000675781"/>
    </source>
</evidence>
<dbReference type="InterPro" id="IPR003313">
    <property type="entry name" value="AraC-bd"/>
</dbReference>
<sequence length="294" mass="32019">MGKNGHPRIPDLRYRAAVGSPPGAEVFDLAALPERARRHGNDPYRPQRPEFHQLLAVRGGSCEVTVDFTAHRLGAGDWLWIRPGQVQQWGTDLADAQGLLVLFEPGFLDAGTLRAAAPGLPHDEGPTHLSGARARGVERALDHVVAEYADLPQLPVELYLRTLRHLVSVLVLRLGAVLGEQRPETTATTAFVRFHDAVERDFAVTRRVDEYAAALGYNPRTLTRATMAAAGVTAKKYIDDRVLLEAKRLLAHGTDPAAAVARTLGFADPSDFTKFFRVRTGTTPAAFRAAARGL</sequence>
<evidence type="ECO:0000313" key="5">
    <source>
        <dbReference type="EMBL" id="MBR7832523.1"/>
    </source>
</evidence>
<dbReference type="Pfam" id="PF12833">
    <property type="entry name" value="HTH_18"/>
    <property type="match status" value="1"/>
</dbReference>
<evidence type="ECO:0000256" key="2">
    <source>
        <dbReference type="ARBA" id="ARBA00023125"/>
    </source>
</evidence>
<dbReference type="Pfam" id="PF02311">
    <property type="entry name" value="AraC_binding"/>
    <property type="match status" value="1"/>
</dbReference>
<comment type="caution">
    <text evidence="5">The sequence shown here is derived from an EMBL/GenBank/DDBJ whole genome shotgun (WGS) entry which is preliminary data.</text>
</comment>
<dbReference type="PANTHER" id="PTHR46796">
    <property type="entry name" value="HTH-TYPE TRANSCRIPTIONAL ACTIVATOR RHAS-RELATED"/>
    <property type="match status" value="1"/>
</dbReference>
<dbReference type="Gene3D" id="1.10.10.60">
    <property type="entry name" value="Homeodomain-like"/>
    <property type="match status" value="1"/>
</dbReference>
<proteinExistence type="predicted"/>
<dbReference type="SUPFAM" id="SSF51215">
    <property type="entry name" value="Regulatory protein AraC"/>
    <property type="match status" value="1"/>
</dbReference>
<keyword evidence="1" id="KW-0805">Transcription regulation</keyword>
<dbReference type="InterPro" id="IPR018060">
    <property type="entry name" value="HTH_AraC"/>
</dbReference>
<dbReference type="GO" id="GO:0003700">
    <property type="term" value="F:DNA-binding transcription factor activity"/>
    <property type="evidence" value="ECO:0007669"/>
    <property type="project" value="InterPro"/>
</dbReference>
<dbReference type="InterPro" id="IPR009057">
    <property type="entry name" value="Homeodomain-like_sf"/>
</dbReference>